<dbReference type="OrthoDB" id="4736277at2"/>
<reference evidence="2" key="1">
    <citation type="submission" date="2015-04" db="EMBL/GenBank/DDBJ databases">
        <title>Physiological reanalysis, assessment of diazotrophy, and genome sequences of multiple isolates of Streptomyces thermoautotrophicus.</title>
        <authorList>
            <person name="MacKellar D.C."/>
            <person name="Lieber L."/>
            <person name="Norman J."/>
            <person name="Bolger A."/>
            <person name="Tobin C."/>
            <person name="Murray J.W."/>
            <person name="Chang R."/>
            <person name="Ford T."/>
            <person name="Nguyen P.Q."/>
            <person name="Woodward J."/>
            <person name="Permingeat H."/>
            <person name="Joshi N.S."/>
            <person name="Silver P.A."/>
            <person name="Usadel B."/>
            <person name="Rutherford A.W."/>
            <person name="Friesen M."/>
            <person name="Prell J."/>
        </authorList>
    </citation>
    <scope>NUCLEOTIDE SEQUENCE [LARGE SCALE GENOMIC DNA]</scope>
    <source>
        <strain evidence="2">H1</strain>
    </source>
</reference>
<accession>A0A132MHV1</accession>
<keyword evidence="1" id="KW-0614">Plasmid</keyword>
<comment type="caution">
    <text evidence="1">The sequence shown here is derived from an EMBL/GenBank/DDBJ whole genome shotgun (WGS) entry which is preliminary data.</text>
</comment>
<evidence type="ECO:0000313" key="2">
    <source>
        <dbReference type="Proteomes" id="UP000070188"/>
    </source>
</evidence>
<keyword evidence="2" id="KW-1185">Reference proteome</keyword>
<name>A0A132MHV1_9ACTN</name>
<dbReference type="AlphaFoldDB" id="A0A132MHV1"/>
<dbReference type="RefSeq" id="WP_066892499.1">
    <property type="nucleotide sequence ID" value="NZ_LAXD01000002.1"/>
</dbReference>
<dbReference type="EMBL" id="LAXD01000002">
    <property type="protein sequence ID" value="KWW97414.1"/>
    <property type="molecule type" value="Genomic_DNA"/>
</dbReference>
<gene>
    <name evidence="1" type="ORF">LI90_4386</name>
</gene>
<proteinExistence type="predicted"/>
<dbReference type="PATRIC" id="fig|1469144.10.peg.62"/>
<geneLocation type="plasmid" evidence="1">
    <name>unnamed</name>
</geneLocation>
<protein>
    <submittedName>
        <fullName evidence="1">Uncharacterized protein</fullName>
    </submittedName>
</protein>
<evidence type="ECO:0000313" key="1">
    <source>
        <dbReference type="EMBL" id="KWW97414.1"/>
    </source>
</evidence>
<sequence>MNPTHDDGPGRLGPAELIARLQQHRLIAEAEDAARGVRHLTVWHGDPERREDVLLLAILIREFWSLVAGRDRPATVGGNDYTSFRIPPPDADTALTRLTELAHQLDPGWWRIVQGTP</sequence>
<dbReference type="Proteomes" id="UP000070188">
    <property type="component" value="Unassembled WGS sequence"/>
</dbReference>
<organism evidence="1 2">
    <name type="scientific">Carbonactinospora thermoautotrophica</name>
    <dbReference type="NCBI Taxonomy" id="1469144"/>
    <lineage>
        <taxon>Bacteria</taxon>
        <taxon>Bacillati</taxon>
        <taxon>Actinomycetota</taxon>
        <taxon>Actinomycetes</taxon>
        <taxon>Kitasatosporales</taxon>
        <taxon>Carbonactinosporaceae</taxon>
        <taxon>Carbonactinospora</taxon>
    </lineage>
</organism>